<accession>A0A024TGF8</accession>
<gene>
    <name evidence="5" type="ORF">H310_12684</name>
</gene>
<dbReference type="GO" id="GO:0005783">
    <property type="term" value="C:endoplasmic reticulum"/>
    <property type="evidence" value="ECO:0007669"/>
    <property type="project" value="TreeGrafter"/>
</dbReference>
<keyword evidence="2" id="KW-0276">Fatty acid metabolism</keyword>
<evidence type="ECO:0000313" key="5">
    <source>
        <dbReference type="EMBL" id="ETV93245.1"/>
    </source>
</evidence>
<evidence type="ECO:0000256" key="1">
    <source>
        <dbReference type="ARBA" id="ARBA00022598"/>
    </source>
</evidence>
<dbReference type="InterPro" id="IPR000873">
    <property type="entry name" value="AMP-dep_synth/lig_dom"/>
</dbReference>
<feature type="domain" description="AMP-dependent synthetase/ligase" evidence="4">
    <location>
        <begin position="67"/>
        <end position="457"/>
    </location>
</feature>
<organism evidence="5">
    <name type="scientific">Aphanomyces invadans</name>
    <dbReference type="NCBI Taxonomy" id="157072"/>
    <lineage>
        <taxon>Eukaryota</taxon>
        <taxon>Sar</taxon>
        <taxon>Stramenopiles</taxon>
        <taxon>Oomycota</taxon>
        <taxon>Saprolegniomycetes</taxon>
        <taxon>Saprolegniales</taxon>
        <taxon>Verrucalvaceae</taxon>
        <taxon>Aphanomyces</taxon>
    </lineage>
</organism>
<keyword evidence="3" id="KW-0443">Lipid metabolism</keyword>
<protein>
    <recommendedName>
        <fullName evidence="4">AMP-dependent synthetase/ligase domain-containing protein</fullName>
    </recommendedName>
</protein>
<dbReference type="RefSeq" id="XP_008878081.1">
    <property type="nucleotide sequence ID" value="XM_008879859.1"/>
</dbReference>
<dbReference type="GO" id="GO:0016020">
    <property type="term" value="C:membrane"/>
    <property type="evidence" value="ECO:0007669"/>
    <property type="project" value="TreeGrafter"/>
</dbReference>
<proteinExistence type="predicted"/>
<dbReference type="PANTHER" id="PTHR43272">
    <property type="entry name" value="LONG-CHAIN-FATTY-ACID--COA LIGASE"/>
    <property type="match status" value="1"/>
</dbReference>
<name>A0A024TGF8_9STRA</name>
<evidence type="ECO:0000256" key="3">
    <source>
        <dbReference type="ARBA" id="ARBA00023098"/>
    </source>
</evidence>
<dbReference type="InterPro" id="IPR042099">
    <property type="entry name" value="ANL_N_sf"/>
</dbReference>
<dbReference type="SUPFAM" id="SSF56801">
    <property type="entry name" value="Acetyl-CoA synthetase-like"/>
    <property type="match status" value="1"/>
</dbReference>
<dbReference type="GO" id="GO:0004467">
    <property type="term" value="F:long-chain fatty acid-CoA ligase activity"/>
    <property type="evidence" value="ECO:0007669"/>
    <property type="project" value="TreeGrafter"/>
</dbReference>
<evidence type="ECO:0000259" key="4">
    <source>
        <dbReference type="Pfam" id="PF00501"/>
    </source>
</evidence>
<sequence length="644" mass="69713">MHDAANAAGPPPPVSTRKRLPSILAGNMWQVFLECAHLHPSAVAVSSISSAMPVPADPTPFHSLDGHTWTDYAARATAIARRFQSLHLRPGDGVLFQTRRNSAACTFVNMGVVGAGGAACHWRCEPHEVQFIWTTMPFKWIVTDSTTHLPLYLALPRVEGILMLSSDEESVGGARAHPKVHSYLSFLQAGDGASLPVAGATLAASSPCLWAFQPNAQGTLTPFVLTHYNVLFTATSIVTQLRMDISSSDSIVAHLPLHHVASQLIEWYVAIVARGGPLLFVFDGAPPPSILATCQPTLFFATPHTWQQLADALTSQQAQTSPPLLSHWAQTRALHNAIKLQKLVKPQKSSLGYAIARRFVFRSIKRRLGLLRARYCAAVLAPVPLDILQTFAAVDVPIYQWFGSAETTGVCCMSGPHLWNMGSSGRALPGTQIVVADPDPTSRFGEGQIRIQGPHMSPSVAVDALGFWTSPFYGLLASEGFVVVNQVQHKLVLSTGDQIPVLVYEKLVVQRVQHASETLSLTAIQAPYLASAIVVGHGCAYPSVLLVLKCKRDAKLVDEALDKSRALGSKATTVYEVQKCSLWAVALDALLDSLKHPTDVDGLALHAMPILKWRVLDTTSDDDSVLPNRRVLGEKYSEIIASLY</sequence>
<dbReference type="Gene3D" id="3.40.50.12780">
    <property type="entry name" value="N-terminal domain of ligase-like"/>
    <property type="match status" value="1"/>
</dbReference>
<dbReference type="GeneID" id="20089734"/>
<reference evidence="5" key="1">
    <citation type="submission" date="2013-12" db="EMBL/GenBank/DDBJ databases">
        <title>The Genome Sequence of Aphanomyces invadans NJM9701.</title>
        <authorList>
            <consortium name="The Broad Institute Genomics Platform"/>
            <person name="Russ C."/>
            <person name="Tyler B."/>
            <person name="van West P."/>
            <person name="Dieguez-Uribeondo J."/>
            <person name="Young S.K."/>
            <person name="Zeng Q."/>
            <person name="Gargeya S."/>
            <person name="Fitzgerald M."/>
            <person name="Abouelleil A."/>
            <person name="Alvarado L."/>
            <person name="Chapman S.B."/>
            <person name="Gainer-Dewar J."/>
            <person name="Goldberg J."/>
            <person name="Griggs A."/>
            <person name="Gujja S."/>
            <person name="Hansen M."/>
            <person name="Howarth C."/>
            <person name="Imamovic A."/>
            <person name="Ireland A."/>
            <person name="Larimer J."/>
            <person name="McCowan C."/>
            <person name="Murphy C."/>
            <person name="Pearson M."/>
            <person name="Poon T.W."/>
            <person name="Priest M."/>
            <person name="Roberts A."/>
            <person name="Saif S."/>
            <person name="Shea T."/>
            <person name="Sykes S."/>
            <person name="Wortman J."/>
            <person name="Nusbaum C."/>
            <person name="Birren B."/>
        </authorList>
    </citation>
    <scope>NUCLEOTIDE SEQUENCE [LARGE SCALE GENOMIC DNA]</scope>
    <source>
        <strain evidence="5">NJM9701</strain>
    </source>
</reference>
<dbReference type="AlphaFoldDB" id="A0A024TGF8"/>
<dbReference type="Pfam" id="PF00501">
    <property type="entry name" value="AMP-binding"/>
    <property type="match status" value="1"/>
</dbReference>
<dbReference type="EMBL" id="KI913993">
    <property type="protein sequence ID" value="ETV93245.1"/>
    <property type="molecule type" value="Genomic_DNA"/>
</dbReference>
<dbReference type="eggNOG" id="KOG1256">
    <property type="taxonomic scope" value="Eukaryota"/>
</dbReference>
<dbReference type="STRING" id="157072.A0A024TGF8"/>
<dbReference type="OrthoDB" id="3633556at2759"/>
<evidence type="ECO:0000256" key="2">
    <source>
        <dbReference type="ARBA" id="ARBA00022832"/>
    </source>
</evidence>
<dbReference type="PANTHER" id="PTHR43272:SF32">
    <property type="entry name" value="AMP-DEPENDENT SYNTHETASE_LIGASE DOMAIN-CONTAINING PROTEIN"/>
    <property type="match status" value="1"/>
</dbReference>
<keyword evidence="1" id="KW-0436">Ligase</keyword>
<dbReference type="VEuPathDB" id="FungiDB:H310_12684"/>